<gene>
    <name evidence="6" type="ORF">OSCT_0875</name>
</gene>
<dbReference type="OrthoDB" id="958273at2"/>
<evidence type="ECO:0000256" key="1">
    <source>
        <dbReference type="ARBA" id="ARBA00004141"/>
    </source>
</evidence>
<dbReference type="CDD" id="cd09323">
    <property type="entry name" value="TDT_SLAC1_like"/>
    <property type="match status" value="1"/>
</dbReference>
<accession>E1IC24</accession>
<evidence type="ECO:0000313" key="6">
    <source>
        <dbReference type="EMBL" id="EFO81286.1"/>
    </source>
</evidence>
<keyword evidence="3 5" id="KW-1133">Transmembrane helix</keyword>
<dbReference type="STRING" id="765420.OSCT_0875"/>
<feature type="transmembrane region" description="Helical" evidence="5">
    <location>
        <begin position="301"/>
        <end position="324"/>
    </location>
</feature>
<name>E1IC24_9CHLR</name>
<dbReference type="PANTHER" id="PTHR37955">
    <property type="entry name" value="TELLURITE RESISTANCE PROTEIN TEHA"/>
    <property type="match status" value="1"/>
</dbReference>
<feature type="transmembrane region" description="Helical" evidence="5">
    <location>
        <begin position="245"/>
        <end position="263"/>
    </location>
</feature>
<feature type="transmembrane region" description="Helical" evidence="5">
    <location>
        <begin position="21"/>
        <end position="42"/>
    </location>
</feature>
<evidence type="ECO:0000256" key="5">
    <source>
        <dbReference type="SAM" id="Phobius"/>
    </source>
</evidence>
<evidence type="ECO:0000256" key="2">
    <source>
        <dbReference type="ARBA" id="ARBA00022692"/>
    </source>
</evidence>
<dbReference type="GO" id="GO:0005886">
    <property type="term" value="C:plasma membrane"/>
    <property type="evidence" value="ECO:0007669"/>
    <property type="project" value="TreeGrafter"/>
</dbReference>
<keyword evidence="4 5" id="KW-0472">Membrane</keyword>
<feature type="transmembrane region" description="Helical" evidence="5">
    <location>
        <begin position="95"/>
        <end position="116"/>
    </location>
</feature>
<dbReference type="InterPro" id="IPR038665">
    <property type="entry name" value="Voltage-dep_anion_channel_sf"/>
</dbReference>
<dbReference type="AlphaFoldDB" id="E1IC24"/>
<keyword evidence="7" id="KW-1185">Reference proteome</keyword>
<feature type="transmembrane region" description="Helical" evidence="5">
    <location>
        <begin position="155"/>
        <end position="175"/>
    </location>
</feature>
<dbReference type="EMBL" id="ADVR01000018">
    <property type="protein sequence ID" value="EFO81286.1"/>
    <property type="molecule type" value="Genomic_DNA"/>
</dbReference>
<dbReference type="PANTHER" id="PTHR37955:SF1">
    <property type="entry name" value="DEP DOMAIN-CONTAINING PROTEIN"/>
    <property type="match status" value="1"/>
</dbReference>
<feature type="transmembrane region" description="Helical" evidence="5">
    <location>
        <begin position="48"/>
        <end position="74"/>
    </location>
</feature>
<dbReference type="GO" id="GO:0046583">
    <property type="term" value="F:monoatomic cation efflux transmembrane transporter activity"/>
    <property type="evidence" value="ECO:0007669"/>
    <property type="project" value="TreeGrafter"/>
</dbReference>
<evidence type="ECO:0000256" key="3">
    <source>
        <dbReference type="ARBA" id="ARBA00022989"/>
    </source>
</evidence>
<dbReference type="Proteomes" id="UP000054010">
    <property type="component" value="Unassembled WGS sequence"/>
</dbReference>
<dbReference type="Gene3D" id="1.50.10.150">
    <property type="entry name" value="Voltage-dependent anion channel"/>
    <property type="match status" value="1"/>
</dbReference>
<comment type="subcellular location">
    <subcellularLocation>
        <location evidence="1">Membrane</location>
        <topology evidence="1">Multi-pass membrane protein</topology>
    </subcellularLocation>
</comment>
<dbReference type="InterPro" id="IPR004695">
    <property type="entry name" value="SLAC1/Mae1/Ssu1/TehA"/>
</dbReference>
<feature type="transmembrane region" description="Helical" evidence="5">
    <location>
        <begin position="275"/>
        <end position="295"/>
    </location>
</feature>
<reference evidence="6 7" key="1">
    <citation type="journal article" date="2011" name="J. Bacteriol.">
        <title>Draft genome sequence of the anoxygenic filamentous phototrophic bacterium Oscillochloris trichoides subsp. DG-6.</title>
        <authorList>
            <person name="Kuznetsov B.B."/>
            <person name="Ivanovsky R.N."/>
            <person name="Keppen O.I."/>
            <person name="Sukhacheva M.V."/>
            <person name="Bumazhkin B.K."/>
            <person name="Patutina E.O."/>
            <person name="Beletsky A.V."/>
            <person name="Mardanov A.V."/>
            <person name="Baslerov R.V."/>
            <person name="Panteleeva A.N."/>
            <person name="Kolganova T.V."/>
            <person name="Ravin N.V."/>
            <person name="Skryabin K.G."/>
        </authorList>
    </citation>
    <scope>NUCLEOTIDE SEQUENCE [LARGE SCALE GENOMIC DNA]</scope>
    <source>
        <strain evidence="6 7">DG-6</strain>
    </source>
</reference>
<dbReference type="eggNOG" id="COG1275">
    <property type="taxonomic scope" value="Bacteria"/>
</dbReference>
<sequence length="338" mass="38480">MSQAQQQPTLSQNLSEIQLRLRNFPISFFAVILGMAGTSIAFQRAERILGMPFSISGIVLVVALSLFVMIGVIYTTKLLRFPEAVKHEFTHPIRINFFPTISISLLLFSVVFLEVQRDVSRYLWIIGVAVHTLFTLGILSVWMQHNMFQIQHSNPSWFIPVVGNMIVPIAGVEHFHSDISWFYFSIGLIFWVALFTIFFNRIIFHAPLADRMVPTLFIMIAPPAIGFIAYVKLMGHEVSGFGLDGFAKILYSFALFLFILLAVQYRQFLKIKFYLSWWAYSFPMAALTIATIFMYSKSKLAFHQGLAYILLSLLSLLILTLLGLTLRAVGKKEICVEE</sequence>
<feature type="transmembrane region" description="Helical" evidence="5">
    <location>
        <begin position="181"/>
        <end position="200"/>
    </location>
</feature>
<dbReference type="InterPro" id="IPR052951">
    <property type="entry name" value="Tellurite_res_ion_channel"/>
</dbReference>
<dbReference type="Pfam" id="PF03595">
    <property type="entry name" value="SLAC1"/>
    <property type="match status" value="1"/>
</dbReference>
<organism evidence="6 7">
    <name type="scientific">Oscillochloris trichoides DG-6</name>
    <dbReference type="NCBI Taxonomy" id="765420"/>
    <lineage>
        <taxon>Bacteria</taxon>
        <taxon>Bacillati</taxon>
        <taxon>Chloroflexota</taxon>
        <taxon>Chloroflexia</taxon>
        <taxon>Chloroflexales</taxon>
        <taxon>Chloroflexineae</taxon>
        <taxon>Oscillochloridaceae</taxon>
        <taxon>Oscillochloris</taxon>
    </lineage>
</organism>
<feature type="transmembrane region" description="Helical" evidence="5">
    <location>
        <begin position="122"/>
        <end position="143"/>
    </location>
</feature>
<evidence type="ECO:0000256" key="4">
    <source>
        <dbReference type="ARBA" id="ARBA00023136"/>
    </source>
</evidence>
<feature type="transmembrane region" description="Helical" evidence="5">
    <location>
        <begin position="212"/>
        <end position="233"/>
    </location>
</feature>
<evidence type="ECO:0000313" key="7">
    <source>
        <dbReference type="Proteomes" id="UP000054010"/>
    </source>
</evidence>
<comment type="caution">
    <text evidence="6">The sequence shown here is derived from an EMBL/GenBank/DDBJ whole genome shotgun (WGS) entry which is preliminary data.</text>
</comment>
<proteinExistence type="predicted"/>
<protein>
    <submittedName>
        <fullName evidence="6">C4-dicarboxylate transporter/malic acid transport protein</fullName>
    </submittedName>
</protein>
<dbReference type="HOGENOM" id="CLU_044414_0_0_0"/>
<keyword evidence="2 5" id="KW-0812">Transmembrane</keyword>